<dbReference type="NCBIfam" id="TIGR02880">
    <property type="entry name" value="cbbX_cfxQ"/>
    <property type="match status" value="1"/>
</dbReference>
<accession>Q7TTT9</accession>
<evidence type="ECO:0000313" key="6">
    <source>
        <dbReference type="Proteomes" id="UP000001422"/>
    </source>
</evidence>
<dbReference type="HOGENOM" id="CLU_008749_1_0_3"/>
<dbReference type="GO" id="GO:0016887">
    <property type="term" value="F:ATP hydrolysis activity"/>
    <property type="evidence" value="ECO:0007669"/>
    <property type="project" value="InterPro"/>
</dbReference>
<keyword evidence="2" id="KW-0547">Nucleotide-binding</keyword>
<dbReference type="InterPro" id="IPR041627">
    <property type="entry name" value="AAA_lid_6"/>
</dbReference>
<name>Q7TTT9_PARMW</name>
<dbReference type="PRINTS" id="PR00819">
    <property type="entry name" value="CBXCFQXSUPER"/>
</dbReference>
<dbReference type="InterPro" id="IPR003959">
    <property type="entry name" value="ATPase_AAA_core"/>
</dbReference>
<dbReference type="CDD" id="cd00009">
    <property type="entry name" value="AAA"/>
    <property type="match status" value="1"/>
</dbReference>
<dbReference type="FunFam" id="3.40.50.300:FF:000216">
    <property type="entry name" value="Type VII secretion ATPase EccA"/>
    <property type="match status" value="1"/>
</dbReference>
<evidence type="ECO:0000313" key="5">
    <source>
        <dbReference type="EMBL" id="CAE08222.1"/>
    </source>
</evidence>
<dbReference type="SUPFAM" id="SSF52540">
    <property type="entry name" value="P-loop containing nucleoside triphosphate hydrolases"/>
    <property type="match status" value="1"/>
</dbReference>
<dbReference type="Pfam" id="PF00004">
    <property type="entry name" value="AAA"/>
    <property type="match status" value="1"/>
</dbReference>
<dbReference type="Proteomes" id="UP000001422">
    <property type="component" value="Chromosome"/>
</dbReference>
<dbReference type="eggNOG" id="COG0464">
    <property type="taxonomic scope" value="Bacteria"/>
</dbReference>
<dbReference type="Gene3D" id="1.10.8.60">
    <property type="match status" value="1"/>
</dbReference>
<evidence type="ECO:0000256" key="2">
    <source>
        <dbReference type="ARBA" id="ARBA00022741"/>
    </source>
</evidence>
<keyword evidence="6" id="KW-1185">Reference proteome</keyword>
<organism evidence="5 6">
    <name type="scientific">Parasynechococcus marenigrum (strain WH8102)</name>
    <dbReference type="NCBI Taxonomy" id="84588"/>
    <lineage>
        <taxon>Bacteria</taxon>
        <taxon>Bacillati</taxon>
        <taxon>Cyanobacteriota</taxon>
        <taxon>Cyanophyceae</taxon>
        <taxon>Synechococcales</taxon>
        <taxon>Prochlorococcaceae</taxon>
        <taxon>Parasynechococcus</taxon>
        <taxon>Parasynechococcus marenigrum</taxon>
    </lineage>
</organism>
<dbReference type="Gene3D" id="3.40.50.300">
    <property type="entry name" value="P-loop containing nucleotide triphosphate hydrolases"/>
    <property type="match status" value="1"/>
</dbReference>
<comment type="similarity">
    <text evidence="1">Belongs to the CbxX/CfxQ family.</text>
</comment>
<dbReference type="InterPro" id="IPR003593">
    <property type="entry name" value="AAA+_ATPase"/>
</dbReference>
<dbReference type="InterPro" id="IPR000470">
    <property type="entry name" value="CbxX/CfqX_mono"/>
</dbReference>
<dbReference type="SMART" id="SM00382">
    <property type="entry name" value="AAA"/>
    <property type="match status" value="1"/>
</dbReference>
<dbReference type="PANTHER" id="PTHR43392">
    <property type="entry name" value="AAA-TYPE ATPASE FAMILY PROTEIN / ANKYRIN REPEAT FAMILY PROTEIN"/>
    <property type="match status" value="1"/>
</dbReference>
<gene>
    <name evidence="5" type="primary">cbbX</name>
    <name evidence="5" type="ordered locus">SYNW1707</name>
</gene>
<dbReference type="InterPro" id="IPR000641">
    <property type="entry name" value="CbxX/CfxQ"/>
</dbReference>
<feature type="domain" description="AAA+ ATPase" evidence="4">
    <location>
        <begin position="60"/>
        <end position="199"/>
    </location>
</feature>
<protein>
    <submittedName>
        <fullName evidence="5">Probable RuBisCo-expression protein CbbX</fullName>
    </submittedName>
</protein>
<reference evidence="5 6" key="1">
    <citation type="journal article" date="2003" name="Nature">
        <title>The genome of a motile marine Synechococcus.</title>
        <authorList>
            <person name="Palenik B."/>
            <person name="Brahamsha B."/>
            <person name="Larimer F."/>
            <person name="Land M."/>
            <person name="Hauser L."/>
            <person name="Chain P."/>
            <person name="Lamerdin J."/>
            <person name="Regala W."/>
            <person name="Allen E.A."/>
            <person name="McCarren J."/>
            <person name="Paulsen I."/>
            <person name="Dufresne A."/>
            <person name="Partensky F."/>
            <person name="Webb E."/>
            <person name="Waterbury J."/>
        </authorList>
    </citation>
    <scope>NUCLEOTIDE SEQUENCE [LARGE SCALE GENOMIC DNA]</scope>
    <source>
        <strain evidence="5 6">WH8102</strain>
    </source>
</reference>
<dbReference type="Pfam" id="PF17866">
    <property type="entry name" value="AAA_lid_6"/>
    <property type="match status" value="1"/>
</dbReference>
<dbReference type="KEGG" id="syw:SYNW1707"/>
<dbReference type="EMBL" id="BX569693">
    <property type="protein sequence ID" value="CAE08222.1"/>
    <property type="molecule type" value="Genomic_DNA"/>
</dbReference>
<dbReference type="GO" id="GO:0005524">
    <property type="term" value="F:ATP binding"/>
    <property type="evidence" value="ECO:0007669"/>
    <property type="project" value="UniProtKB-KW"/>
</dbReference>
<proteinExistence type="inferred from homology"/>
<keyword evidence="3" id="KW-0067">ATP-binding</keyword>
<dbReference type="AlphaFoldDB" id="Q7TTT9"/>
<evidence type="ECO:0000256" key="1">
    <source>
        <dbReference type="ARBA" id="ARBA00010378"/>
    </source>
</evidence>
<evidence type="ECO:0000259" key="4">
    <source>
        <dbReference type="SMART" id="SM00382"/>
    </source>
</evidence>
<dbReference type="PANTHER" id="PTHR43392:SF2">
    <property type="entry name" value="AAA-TYPE ATPASE FAMILY PROTEIN _ ANKYRIN REPEAT FAMILY PROTEIN"/>
    <property type="match status" value="1"/>
</dbReference>
<dbReference type="InterPro" id="IPR027417">
    <property type="entry name" value="P-loop_NTPase"/>
</dbReference>
<dbReference type="PRINTS" id="PR00820">
    <property type="entry name" value="CBXXCFQX"/>
</dbReference>
<dbReference type="STRING" id="84588.SYNW1707"/>
<dbReference type="RefSeq" id="WP_011128569.1">
    <property type="nucleotide sequence ID" value="NC_005070.1"/>
</dbReference>
<evidence type="ECO:0000256" key="3">
    <source>
        <dbReference type="ARBA" id="ARBA00022840"/>
    </source>
</evidence>
<sequence length="301" mass="33532">MPSSVDLAANYAESGVAEVLDQLDRELIGLTPVKTRIREIAALLLVDQARQQLELASTAPSLHMSFTGNPGTGKTTVAQRMSQILHRLGYLRKGHVVTATRDDLVGQYVGHTAPKTKEMLKRAQGGVLFIDEAYYLYKPDNERDYGAEAIEILLQEMENRRTEVVVIFAGYKDRMDSFYSSNPGLSSRVAHHLDFPDYSNADLMAIAGLLLNAQQYRFSAEAEQAFAEYITLRRQLPFFANARSIRNAIDRARLRQANRLFARMAEALTKDDLITIEAPDILASRVFTGQVEGHHLMASGG</sequence>
<dbReference type="InterPro" id="IPR050773">
    <property type="entry name" value="CbxX/CfxQ_RuBisCO_ESX"/>
</dbReference>